<evidence type="ECO:0000256" key="6">
    <source>
        <dbReference type="ARBA" id="ARBA00023221"/>
    </source>
</evidence>
<evidence type="ECO:0000313" key="8">
    <source>
        <dbReference type="EMBL" id="TKA65236.1"/>
    </source>
</evidence>
<gene>
    <name evidence="8" type="ORF">B0A49_07955</name>
</gene>
<reference evidence="8 9" key="1">
    <citation type="submission" date="2017-03" db="EMBL/GenBank/DDBJ databases">
        <title>Genomes of endolithic fungi from Antarctica.</title>
        <authorList>
            <person name="Coleine C."/>
            <person name="Masonjones S."/>
            <person name="Stajich J.E."/>
        </authorList>
    </citation>
    <scope>NUCLEOTIDE SEQUENCE [LARGE SCALE GENOMIC DNA]</scope>
    <source>
        <strain evidence="8 9">CCFEE 5187</strain>
    </source>
</reference>
<keyword evidence="6" id="KW-0443">Lipid metabolism</keyword>
<protein>
    <recommendedName>
        <fullName evidence="7">GHMP kinase C-terminal domain-containing protein</fullName>
    </recommendedName>
</protein>
<evidence type="ECO:0000256" key="2">
    <source>
        <dbReference type="ARBA" id="ARBA00022679"/>
    </source>
</evidence>
<dbReference type="GO" id="GO:0005524">
    <property type="term" value="F:ATP binding"/>
    <property type="evidence" value="ECO:0007669"/>
    <property type="project" value="UniProtKB-KW"/>
</dbReference>
<comment type="caution">
    <text evidence="8">The sequence shown here is derived from an EMBL/GenBank/DDBJ whole genome shotgun (WGS) entry which is preliminary data.</text>
</comment>
<keyword evidence="2" id="KW-0808">Transferase</keyword>
<feature type="domain" description="GHMP kinase C-terminal" evidence="7">
    <location>
        <begin position="49"/>
        <end position="118"/>
    </location>
</feature>
<dbReference type="PANTHER" id="PTHR31814">
    <property type="match status" value="1"/>
</dbReference>
<sequence>MVKKVLAWRQAKRDEASDIWETLQGRNEELAVELVRLAETGDKTYQGLRKSIGNVRALIRAMSELSGVPIEPASQTKLLDACSEVPGVIGGVVPGAGGFDAVALLVEDKEEVVQELQRLLDGWQVSGLAGDVGIVRMLGVREEMEGVRMEDATMYGSWVE</sequence>
<evidence type="ECO:0000259" key="7">
    <source>
        <dbReference type="Pfam" id="PF08544"/>
    </source>
</evidence>
<comment type="pathway">
    <text evidence="1">Isoprenoid biosynthesis; isopentenyl diphosphate biosynthesis via mevalonate pathway.</text>
</comment>
<dbReference type="Pfam" id="PF08544">
    <property type="entry name" value="GHMP_kinases_C"/>
    <property type="match status" value="1"/>
</dbReference>
<keyword evidence="6" id="KW-0753">Steroid metabolism</keyword>
<accession>A0A4U0WRP9</accession>
<keyword evidence="5" id="KW-0067">ATP-binding</keyword>
<keyword evidence="4" id="KW-0418">Kinase</keyword>
<proteinExistence type="predicted"/>
<dbReference type="EMBL" id="NAJN01001163">
    <property type="protein sequence ID" value="TKA65236.1"/>
    <property type="molecule type" value="Genomic_DNA"/>
</dbReference>
<dbReference type="OrthoDB" id="10262935at2759"/>
<evidence type="ECO:0000256" key="1">
    <source>
        <dbReference type="ARBA" id="ARBA00005092"/>
    </source>
</evidence>
<dbReference type="Proteomes" id="UP000308768">
    <property type="component" value="Unassembled WGS sequence"/>
</dbReference>
<dbReference type="GO" id="GO:0010142">
    <property type="term" value="P:farnesyl diphosphate biosynthetic process, mevalonate pathway"/>
    <property type="evidence" value="ECO:0007669"/>
    <property type="project" value="TreeGrafter"/>
</dbReference>
<organism evidence="8 9">
    <name type="scientific">Cryomyces minteri</name>
    <dbReference type="NCBI Taxonomy" id="331657"/>
    <lineage>
        <taxon>Eukaryota</taxon>
        <taxon>Fungi</taxon>
        <taxon>Dikarya</taxon>
        <taxon>Ascomycota</taxon>
        <taxon>Pezizomycotina</taxon>
        <taxon>Dothideomycetes</taxon>
        <taxon>Dothideomycetes incertae sedis</taxon>
        <taxon>Cryomyces</taxon>
    </lineage>
</organism>
<evidence type="ECO:0000256" key="3">
    <source>
        <dbReference type="ARBA" id="ARBA00022741"/>
    </source>
</evidence>
<dbReference type="STRING" id="331657.A0A4U0WRP9"/>
<dbReference type="GO" id="GO:0019287">
    <property type="term" value="P:isopentenyl diphosphate biosynthetic process, mevalonate pathway"/>
    <property type="evidence" value="ECO:0007669"/>
    <property type="project" value="UniProtKB-UniPathway"/>
</dbReference>
<dbReference type="InterPro" id="IPR036554">
    <property type="entry name" value="GHMP_kinase_C_sf"/>
</dbReference>
<evidence type="ECO:0000256" key="5">
    <source>
        <dbReference type="ARBA" id="ARBA00022840"/>
    </source>
</evidence>
<evidence type="ECO:0000313" key="9">
    <source>
        <dbReference type="Proteomes" id="UP000308768"/>
    </source>
</evidence>
<dbReference type="PANTHER" id="PTHR31814:SF2">
    <property type="entry name" value="PHOSPHOMEVALONATE KINASE"/>
    <property type="match status" value="1"/>
</dbReference>
<dbReference type="GO" id="GO:0005777">
    <property type="term" value="C:peroxisome"/>
    <property type="evidence" value="ECO:0007669"/>
    <property type="project" value="TreeGrafter"/>
</dbReference>
<dbReference type="GO" id="GO:0006696">
    <property type="term" value="P:ergosterol biosynthetic process"/>
    <property type="evidence" value="ECO:0007669"/>
    <property type="project" value="TreeGrafter"/>
</dbReference>
<dbReference type="AlphaFoldDB" id="A0A4U0WRP9"/>
<dbReference type="InterPro" id="IPR035102">
    <property type="entry name" value="Phosphomevalonate_kinase"/>
</dbReference>
<evidence type="ECO:0000256" key="4">
    <source>
        <dbReference type="ARBA" id="ARBA00022777"/>
    </source>
</evidence>
<keyword evidence="3" id="KW-0547">Nucleotide-binding</keyword>
<dbReference type="GO" id="GO:0004631">
    <property type="term" value="F:phosphomevalonate kinase activity"/>
    <property type="evidence" value="ECO:0007669"/>
    <property type="project" value="TreeGrafter"/>
</dbReference>
<dbReference type="Gene3D" id="3.30.70.890">
    <property type="entry name" value="GHMP kinase, C-terminal domain"/>
    <property type="match status" value="1"/>
</dbReference>
<name>A0A4U0WRP9_9PEZI</name>
<dbReference type="UniPathway" id="UPA00057"/>
<dbReference type="InterPro" id="IPR013750">
    <property type="entry name" value="GHMP_kinase_C_dom"/>
</dbReference>
<keyword evidence="9" id="KW-1185">Reference proteome</keyword>